<feature type="chain" id="PRO_5017216061" evidence="1">
    <location>
        <begin position="21"/>
        <end position="104"/>
    </location>
</feature>
<sequence>MRYFTIFSTAITIFATLTTAHPSNPINSLLSLDFSDKNIKQTLLSMMNQLPVNVNVWAMNRTAGIAGVEMKLDISELAKVGLVSVSPDSSNAKVDINVTVTGLN</sequence>
<feature type="signal peptide" evidence="1">
    <location>
        <begin position="1"/>
        <end position="20"/>
    </location>
</feature>
<evidence type="ECO:0000313" key="3">
    <source>
        <dbReference type="Proteomes" id="UP000266188"/>
    </source>
</evidence>
<name>A0A3A2ZYM6_9EURO</name>
<keyword evidence="1" id="KW-0732">Signal</keyword>
<organism evidence="2 3">
    <name type="scientific">Aspergillus sclerotialis</name>
    <dbReference type="NCBI Taxonomy" id="2070753"/>
    <lineage>
        <taxon>Eukaryota</taxon>
        <taxon>Fungi</taxon>
        <taxon>Dikarya</taxon>
        <taxon>Ascomycota</taxon>
        <taxon>Pezizomycotina</taxon>
        <taxon>Eurotiomycetes</taxon>
        <taxon>Eurotiomycetidae</taxon>
        <taxon>Eurotiales</taxon>
        <taxon>Aspergillaceae</taxon>
        <taxon>Aspergillus</taxon>
        <taxon>Aspergillus subgen. Polypaecilum</taxon>
    </lineage>
</organism>
<evidence type="ECO:0000256" key="1">
    <source>
        <dbReference type="SAM" id="SignalP"/>
    </source>
</evidence>
<evidence type="ECO:0000313" key="2">
    <source>
        <dbReference type="EMBL" id="RJE22161.1"/>
    </source>
</evidence>
<gene>
    <name evidence="2" type="ORF">PHISCL_05514</name>
</gene>
<dbReference type="EMBL" id="MVGC01000183">
    <property type="protein sequence ID" value="RJE22161.1"/>
    <property type="molecule type" value="Genomic_DNA"/>
</dbReference>
<dbReference type="Proteomes" id="UP000266188">
    <property type="component" value="Unassembled WGS sequence"/>
</dbReference>
<protein>
    <submittedName>
        <fullName evidence="2">Uncharacterized protein</fullName>
    </submittedName>
</protein>
<comment type="caution">
    <text evidence="2">The sequence shown here is derived from an EMBL/GenBank/DDBJ whole genome shotgun (WGS) entry which is preliminary data.</text>
</comment>
<dbReference type="OrthoDB" id="4490648at2759"/>
<proteinExistence type="predicted"/>
<reference evidence="3" key="1">
    <citation type="submission" date="2017-02" db="EMBL/GenBank/DDBJ databases">
        <authorList>
            <person name="Tafer H."/>
            <person name="Lopandic K."/>
        </authorList>
    </citation>
    <scope>NUCLEOTIDE SEQUENCE [LARGE SCALE GENOMIC DNA]</scope>
    <source>
        <strain evidence="3">CBS 366.77</strain>
    </source>
</reference>
<dbReference type="AlphaFoldDB" id="A0A3A2ZYM6"/>
<keyword evidence="3" id="KW-1185">Reference proteome</keyword>
<accession>A0A3A2ZYM6</accession>